<proteinExistence type="inferred from homology"/>
<dbReference type="EMBL" id="BATL01000159">
    <property type="protein sequence ID" value="GAD78216.1"/>
    <property type="molecule type" value="Genomic_DNA"/>
</dbReference>
<comment type="similarity">
    <text evidence="2">Belongs to the IS1 elements InsA family.</text>
</comment>
<dbReference type="GO" id="GO:0006313">
    <property type="term" value="P:DNA transposition"/>
    <property type="evidence" value="ECO:0007669"/>
    <property type="project" value="InterPro"/>
</dbReference>
<dbReference type="eggNOG" id="COG3677">
    <property type="taxonomic scope" value="Bacteria"/>
</dbReference>
<evidence type="ECO:0000259" key="5">
    <source>
        <dbReference type="Pfam" id="PF03811"/>
    </source>
</evidence>
<keyword evidence="3" id="KW-0815">Transposition</keyword>
<evidence type="ECO:0000256" key="1">
    <source>
        <dbReference type="ARBA" id="ARBA00004091"/>
    </source>
</evidence>
<dbReference type="STRING" id="1219077.VAZ01S_159_00010"/>
<feature type="domain" description="Insertion element IS1 protein InsA helix-turn-helix" evidence="6">
    <location>
        <begin position="43"/>
        <end position="86"/>
    </location>
</feature>
<evidence type="ECO:0000313" key="8">
    <source>
        <dbReference type="Proteomes" id="UP000016567"/>
    </source>
</evidence>
<keyword evidence="8" id="KW-1185">Reference proteome</keyword>
<dbReference type="Pfam" id="PF03811">
    <property type="entry name" value="Zn_ribbon_InsA"/>
    <property type="match status" value="1"/>
</dbReference>
<protein>
    <submittedName>
        <fullName evidence="7">Putative transposase</fullName>
    </submittedName>
</protein>
<dbReference type="InterPro" id="IPR051252">
    <property type="entry name" value="IS1_transposase_InsA"/>
</dbReference>
<keyword evidence="4" id="KW-0233">DNA recombination</keyword>
<evidence type="ECO:0000256" key="2">
    <source>
        <dbReference type="ARBA" id="ARBA00006212"/>
    </source>
</evidence>
<dbReference type="PANTHER" id="PTHR47923:SF1">
    <property type="entry name" value="INSERTION ELEMENT IS1 1 PROTEIN INSA-RELATED"/>
    <property type="match status" value="1"/>
</dbReference>
<dbReference type="InterPro" id="IPR003220">
    <property type="entry name" value="InsA_N_dom_Znf"/>
</dbReference>
<feature type="domain" description="InsA N-terminal zinc ribbon" evidence="5">
    <location>
        <begin position="1"/>
        <end position="36"/>
    </location>
</feature>
<reference evidence="7 8" key="1">
    <citation type="submission" date="2013-09" db="EMBL/GenBank/DDBJ databases">
        <title>Whole genome shotgun sequence of Vibrio azureus NBRC 104587.</title>
        <authorList>
            <person name="Isaki S."/>
            <person name="Hosoyama A."/>
            <person name="Numata M."/>
            <person name="Hashimoto M."/>
            <person name="Hosoyama Y."/>
            <person name="Tsuchikane K."/>
            <person name="Noguchi M."/>
            <person name="Hirakata S."/>
            <person name="Ichikawa N."/>
            <person name="Ohji S."/>
            <person name="Yamazoe A."/>
            <person name="Fujita N."/>
        </authorList>
    </citation>
    <scope>NUCLEOTIDE SEQUENCE [LARGE SCALE GENOMIC DNA]</scope>
    <source>
        <strain evidence="7 8">NBRC 104587</strain>
    </source>
</reference>
<dbReference type="Pfam" id="PF12759">
    <property type="entry name" value="HTH_Tnp_IS1"/>
    <property type="match status" value="1"/>
</dbReference>
<dbReference type="InterPro" id="IPR024431">
    <property type="entry name" value="InsA_HTH_dom"/>
</dbReference>
<evidence type="ECO:0000259" key="6">
    <source>
        <dbReference type="Pfam" id="PF12759"/>
    </source>
</evidence>
<gene>
    <name evidence="7" type="ORF">VAZ01S_159_00010</name>
</gene>
<organism evidence="7 8">
    <name type="scientific">Vibrio azureus NBRC 104587</name>
    <dbReference type="NCBI Taxonomy" id="1219077"/>
    <lineage>
        <taxon>Bacteria</taxon>
        <taxon>Pseudomonadati</taxon>
        <taxon>Pseudomonadota</taxon>
        <taxon>Gammaproteobacteria</taxon>
        <taxon>Vibrionales</taxon>
        <taxon>Vibrionaceae</taxon>
        <taxon>Vibrio</taxon>
    </lineage>
</organism>
<evidence type="ECO:0000256" key="3">
    <source>
        <dbReference type="ARBA" id="ARBA00022578"/>
    </source>
</evidence>
<dbReference type="AlphaFoldDB" id="U3AE71"/>
<evidence type="ECO:0000256" key="4">
    <source>
        <dbReference type="ARBA" id="ARBA00023172"/>
    </source>
</evidence>
<comment type="function">
    <text evidence="1">Absolutely required for transposition of IS1.</text>
</comment>
<accession>U3AE71</accession>
<dbReference type="Proteomes" id="UP000016567">
    <property type="component" value="Unassembled WGS sequence"/>
</dbReference>
<name>U3AE71_9VIBR</name>
<comment type="caution">
    <text evidence="7">The sequence shown here is derived from an EMBL/GenBank/DDBJ whole genome shotgun (WGS) entry which is preliminary data.</text>
</comment>
<sequence length="97" mass="11133">MATIQVNCRFCNQSEPVRKHGIGAAGFQRFRCLDCKRSFQLDYAYEAYKPWVKEQIVDMAMNSSGVRETARVLKVGYNTVLRTLKKAHAKTSHNDTF</sequence>
<evidence type="ECO:0000313" key="7">
    <source>
        <dbReference type="EMBL" id="GAD78216.1"/>
    </source>
</evidence>
<dbReference type="PANTHER" id="PTHR47923">
    <property type="entry name" value="INSERTION ELEMENT IS1 1 PROTEIN INSA-RELATED"/>
    <property type="match status" value="1"/>
</dbReference>